<dbReference type="InterPro" id="IPR050490">
    <property type="entry name" value="Bact_solute-bd_prot1"/>
</dbReference>
<dbReference type="KEGG" id="xya:ET471_02045"/>
<proteinExistence type="predicted"/>
<evidence type="ECO:0000313" key="3">
    <source>
        <dbReference type="EMBL" id="QAY68972.1"/>
    </source>
</evidence>
<keyword evidence="2" id="KW-0732">Signal</keyword>
<dbReference type="AlphaFoldDB" id="A0A4P6F0I7"/>
<gene>
    <name evidence="3" type="ORF">ET471_02045</name>
</gene>
<dbReference type="OrthoDB" id="7918484at2"/>
<accession>A0A4P6F0I7</accession>
<evidence type="ECO:0000313" key="4">
    <source>
        <dbReference type="Proteomes" id="UP000292118"/>
    </source>
</evidence>
<evidence type="ECO:0000256" key="2">
    <source>
        <dbReference type="SAM" id="SignalP"/>
    </source>
</evidence>
<dbReference type="InterPro" id="IPR006059">
    <property type="entry name" value="SBP"/>
</dbReference>
<protein>
    <submittedName>
        <fullName evidence="3">Extracellular solute-binding protein</fullName>
    </submittedName>
</protein>
<dbReference type="Pfam" id="PF01547">
    <property type="entry name" value="SBP_bac_1"/>
    <property type="match status" value="1"/>
</dbReference>
<organism evidence="3 4">
    <name type="scientific">Xylanimonas protaetiae</name>
    <dbReference type="NCBI Taxonomy" id="2509457"/>
    <lineage>
        <taxon>Bacteria</taxon>
        <taxon>Bacillati</taxon>
        <taxon>Actinomycetota</taxon>
        <taxon>Actinomycetes</taxon>
        <taxon>Micrococcales</taxon>
        <taxon>Promicromonosporaceae</taxon>
        <taxon>Xylanimonas</taxon>
    </lineage>
</organism>
<dbReference type="PANTHER" id="PTHR43649:SF11">
    <property type="entry name" value="ABC TRANSPORTER SUBSTRATE-BINDING PROTEIN YESO-RELATED"/>
    <property type="match status" value="1"/>
</dbReference>
<feature type="chain" id="PRO_5020459734" evidence="2">
    <location>
        <begin position="39"/>
        <end position="454"/>
    </location>
</feature>
<sequence>MGWDAMTRANRSSAGKAAVALAGSAVLFLAGCSSSSDASSNSSESPEESAAAEPVTLEMSWWGNDDRAKLFDQVVKAFEAKYPNITVTQTPVPDPDTLFNRLATDFAAGGDTAPDVFALGGAKPQEYGDAGALLDLAEVKDTVQLDKYPEFSLTNATVDDTVYGLPTGGNATAAFVNTDIFAKAGVEVPTDDWTWDDFVAAANKIGAAGLTTDTGAPIMGVDLRVQDILGTYAGQKTEYGFYDWDGKLSVKPAVIADWYKHEVALRDGKGLPDPSIVVQNWNISSDQQPYALGQAGITFGYSNLIGTYAKGGATKILLPPHDKGDKTGVALLPSAFWAINAKTAHPKEAALLVDWFLNEPEAAQLILDTRGVPFNPDTLAVVTPLLQGDSKAAAEYVQTTLDSGTVAPPQPNGGANANKYAQDGESDVLFDKASPDDAAKGFTEKLAADLNAAG</sequence>
<dbReference type="Gene3D" id="3.40.190.10">
    <property type="entry name" value="Periplasmic binding protein-like II"/>
    <property type="match status" value="2"/>
</dbReference>
<feature type="signal peptide" evidence="2">
    <location>
        <begin position="1"/>
        <end position="38"/>
    </location>
</feature>
<feature type="region of interest" description="Disordered" evidence="1">
    <location>
        <begin position="403"/>
        <end position="422"/>
    </location>
</feature>
<dbReference type="SUPFAM" id="SSF53850">
    <property type="entry name" value="Periplasmic binding protein-like II"/>
    <property type="match status" value="1"/>
</dbReference>
<keyword evidence="4" id="KW-1185">Reference proteome</keyword>
<dbReference type="PANTHER" id="PTHR43649">
    <property type="entry name" value="ARABINOSE-BINDING PROTEIN-RELATED"/>
    <property type="match status" value="1"/>
</dbReference>
<dbReference type="Proteomes" id="UP000292118">
    <property type="component" value="Chromosome"/>
</dbReference>
<reference evidence="3 4" key="1">
    <citation type="submission" date="2019-01" db="EMBL/GenBank/DDBJ databases">
        <title>Genome sequencing of strain FW10M-9.</title>
        <authorList>
            <person name="Heo J."/>
            <person name="Kim S.-J."/>
            <person name="Kim J.-S."/>
            <person name="Hong S.-B."/>
            <person name="Kwon S.-W."/>
        </authorList>
    </citation>
    <scope>NUCLEOTIDE SEQUENCE [LARGE SCALE GENOMIC DNA]</scope>
    <source>
        <strain evidence="3 4">FW10M-9</strain>
    </source>
</reference>
<name>A0A4P6F0I7_9MICO</name>
<evidence type="ECO:0000256" key="1">
    <source>
        <dbReference type="SAM" id="MobiDB-lite"/>
    </source>
</evidence>
<dbReference type="EMBL" id="CP035493">
    <property type="protein sequence ID" value="QAY68972.1"/>
    <property type="molecule type" value="Genomic_DNA"/>
</dbReference>